<feature type="compositionally biased region" description="Low complexity" evidence="1">
    <location>
        <begin position="22"/>
        <end position="35"/>
    </location>
</feature>
<sequence length="74" mass="8634">MWQHRISPLQPYRPSNSPHADAVPGRAAPRSPPAAARRELRHVRLRHEYQGWMTPLFPLRPPRPPHQQHVSAPW</sequence>
<keyword evidence="3" id="KW-1185">Reference proteome</keyword>
<gene>
    <name evidence="2" type="ORF">E2C01_027114</name>
</gene>
<evidence type="ECO:0000313" key="3">
    <source>
        <dbReference type="Proteomes" id="UP000324222"/>
    </source>
</evidence>
<proteinExistence type="predicted"/>
<reference evidence="2 3" key="1">
    <citation type="submission" date="2019-05" db="EMBL/GenBank/DDBJ databases">
        <title>Another draft genome of Portunus trituberculatus and its Hox gene families provides insights of decapod evolution.</title>
        <authorList>
            <person name="Jeong J.-H."/>
            <person name="Song I."/>
            <person name="Kim S."/>
            <person name="Choi T."/>
            <person name="Kim D."/>
            <person name="Ryu S."/>
            <person name="Kim W."/>
        </authorList>
    </citation>
    <scope>NUCLEOTIDE SEQUENCE [LARGE SCALE GENOMIC DNA]</scope>
    <source>
        <tissue evidence="2">Muscle</tissue>
    </source>
</reference>
<feature type="region of interest" description="Disordered" evidence="1">
    <location>
        <begin position="1"/>
        <end position="38"/>
    </location>
</feature>
<dbReference type="EMBL" id="VSRR010002896">
    <property type="protein sequence ID" value="MPC33753.1"/>
    <property type="molecule type" value="Genomic_DNA"/>
</dbReference>
<name>A0A5B7EL37_PORTR</name>
<accession>A0A5B7EL37</accession>
<comment type="caution">
    <text evidence="2">The sequence shown here is derived from an EMBL/GenBank/DDBJ whole genome shotgun (WGS) entry which is preliminary data.</text>
</comment>
<protein>
    <submittedName>
        <fullName evidence="2">Uncharacterized protein</fullName>
    </submittedName>
</protein>
<evidence type="ECO:0000313" key="2">
    <source>
        <dbReference type="EMBL" id="MPC33753.1"/>
    </source>
</evidence>
<feature type="region of interest" description="Disordered" evidence="1">
    <location>
        <begin position="55"/>
        <end position="74"/>
    </location>
</feature>
<dbReference type="Proteomes" id="UP000324222">
    <property type="component" value="Unassembled WGS sequence"/>
</dbReference>
<dbReference type="AlphaFoldDB" id="A0A5B7EL37"/>
<evidence type="ECO:0000256" key="1">
    <source>
        <dbReference type="SAM" id="MobiDB-lite"/>
    </source>
</evidence>
<organism evidence="2 3">
    <name type="scientific">Portunus trituberculatus</name>
    <name type="common">Swimming crab</name>
    <name type="synonym">Neptunus trituberculatus</name>
    <dbReference type="NCBI Taxonomy" id="210409"/>
    <lineage>
        <taxon>Eukaryota</taxon>
        <taxon>Metazoa</taxon>
        <taxon>Ecdysozoa</taxon>
        <taxon>Arthropoda</taxon>
        <taxon>Crustacea</taxon>
        <taxon>Multicrustacea</taxon>
        <taxon>Malacostraca</taxon>
        <taxon>Eumalacostraca</taxon>
        <taxon>Eucarida</taxon>
        <taxon>Decapoda</taxon>
        <taxon>Pleocyemata</taxon>
        <taxon>Brachyura</taxon>
        <taxon>Eubrachyura</taxon>
        <taxon>Portunoidea</taxon>
        <taxon>Portunidae</taxon>
        <taxon>Portuninae</taxon>
        <taxon>Portunus</taxon>
    </lineage>
</organism>